<dbReference type="Gene3D" id="3.10.350.10">
    <property type="entry name" value="LysM domain"/>
    <property type="match status" value="1"/>
</dbReference>
<proteinExistence type="inferred from homology"/>
<accession>A0AA95KIY3</accession>
<dbReference type="SMART" id="SM00062">
    <property type="entry name" value="PBPb"/>
    <property type="match status" value="1"/>
</dbReference>
<evidence type="ECO:0000259" key="3">
    <source>
        <dbReference type="PROSITE" id="PS51782"/>
    </source>
</evidence>
<sequence>MKYPTNAFQTFCGLLLLIVAWVNPVEARSPDEIKASGEIKIAISGVDLPPFGFKQAVEPVGIDPDLGKMLATSLGVKPTWVYYANLPDREKLLMDQTVDVVIGVYSISEKRLESVSFSQPYYKGGSCVMIRSADKNTLQNPTGLRNKRLVTAAGSIHQDIILSFVPGIKSLAYVDDITASYADLKAGNVDAVVYDKPILDYYVAKHSDFYVIQEALAPDEYGIGLNRGDKALLVYVNDFLDTVRSNGDIERLFTQYSTQETKLPDVTGYTAFTPYTVKPGDSLVKIAFNTYHDPSKWSLIHKANQTLIPVANLIHIGDILQLPTLADSNSLRSPLACQEKLQKLSAIKAGISPEAYQQREAEIVKECTQ</sequence>
<dbReference type="CDD" id="cd00118">
    <property type="entry name" value="LysM"/>
    <property type="match status" value="1"/>
</dbReference>
<name>A0AA95KIY3_9GAMM</name>
<protein>
    <submittedName>
        <fullName evidence="4">Transporter substrate-binding domain-containing protein</fullName>
    </submittedName>
</protein>
<organism evidence="4">
    <name type="scientific">Candidatus Thiothrix putei</name>
    <dbReference type="NCBI Taxonomy" id="3080811"/>
    <lineage>
        <taxon>Bacteria</taxon>
        <taxon>Pseudomonadati</taxon>
        <taxon>Pseudomonadota</taxon>
        <taxon>Gammaproteobacteria</taxon>
        <taxon>Thiotrichales</taxon>
        <taxon>Thiotrichaceae</taxon>
        <taxon>Thiothrix</taxon>
    </lineage>
</organism>
<dbReference type="KEGG" id="tput:QJT81_01890"/>
<feature type="domain" description="LysM" evidence="3">
    <location>
        <begin position="273"/>
        <end position="322"/>
    </location>
</feature>
<dbReference type="Proteomes" id="UP001301326">
    <property type="component" value="Chromosome"/>
</dbReference>
<dbReference type="Pfam" id="PF00497">
    <property type="entry name" value="SBP_bac_3"/>
    <property type="match status" value="1"/>
</dbReference>
<evidence type="ECO:0000313" key="4">
    <source>
        <dbReference type="EMBL" id="WGZ94769.1"/>
    </source>
</evidence>
<dbReference type="InterPro" id="IPR001638">
    <property type="entry name" value="Solute-binding_3/MltF_N"/>
</dbReference>
<dbReference type="InterPro" id="IPR018392">
    <property type="entry name" value="LysM"/>
</dbReference>
<dbReference type="SUPFAM" id="SSF53850">
    <property type="entry name" value="Periplasmic binding protein-like II"/>
    <property type="match status" value="1"/>
</dbReference>
<keyword evidence="2" id="KW-0732">Signal</keyword>
<dbReference type="PROSITE" id="PS51782">
    <property type="entry name" value="LYSM"/>
    <property type="match status" value="1"/>
</dbReference>
<dbReference type="PANTHER" id="PTHR35936:SF17">
    <property type="entry name" value="ARGININE-BINDING EXTRACELLULAR PROTEIN ARTP"/>
    <property type="match status" value="1"/>
</dbReference>
<dbReference type="CDD" id="cd13530">
    <property type="entry name" value="PBP2_peptides_like"/>
    <property type="match status" value="1"/>
</dbReference>
<dbReference type="AlphaFoldDB" id="A0AA95KIY3"/>
<dbReference type="Gene3D" id="3.40.190.10">
    <property type="entry name" value="Periplasmic binding protein-like II"/>
    <property type="match status" value="2"/>
</dbReference>
<reference evidence="4" key="2">
    <citation type="submission" date="2023-04" db="EMBL/GenBank/DDBJ databases">
        <authorList>
            <person name="Beletskiy A.V."/>
            <person name="Mardanov A.V."/>
            <person name="Ravin N.V."/>
        </authorList>
    </citation>
    <scope>NUCLEOTIDE SEQUENCE</scope>
    <source>
        <strain evidence="4">GKL-02</strain>
    </source>
</reference>
<dbReference type="EMBL" id="CP124756">
    <property type="protein sequence ID" value="WGZ94769.1"/>
    <property type="molecule type" value="Genomic_DNA"/>
</dbReference>
<gene>
    <name evidence="4" type="ORF">QJT81_01890</name>
</gene>
<dbReference type="InterPro" id="IPR036779">
    <property type="entry name" value="LysM_dom_sf"/>
</dbReference>
<comment type="similarity">
    <text evidence="1">Belongs to the bacterial solute-binding protein 3 family.</text>
</comment>
<evidence type="ECO:0000256" key="1">
    <source>
        <dbReference type="ARBA" id="ARBA00010333"/>
    </source>
</evidence>
<evidence type="ECO:0000256" key="2">
    <source>
        <dbReference type="ARBA" id="ARBA00022729"/>
    </source>
</evidence>
<dbReference type="PANTHER" id="PTHR35936">
    <property type="entry name" value="MEMBRANE-BOUND LYTIC MUREIN TRANSGLYCOSYLASE F"/>
    <property type="match status" value="1"/>
</dbReference>
<reference evidence="4" key="1">
    <citation type="journal article" date="2023" name="Int. J. Mol. Sci.">
        <title>Metagenomics Revealed a New Genus 'Candidatus Thiocaldithrix dubininis' gen. nov., sp. nov. and a New Species 'Candidatus Thiothrix putei' sp. nov. in the Family Thiotrichaceae, Some Members of Which Have Traits of Both Na+- and H+-Motive Energetics.</title>
        <authorList>
            <person name="Ravin N.V."/>
            <person name="Muntyan M.S."/>
            <person name="Smolyakov D.D."/>
            <person name="Rudenko T.S."/>
            <person name="Beletsky A.V."/>
            <person name="Mardanov A.V."/>
            <person name="Grabovich M.Y."/>
        </authorList>
    </citation>
    <scope>NUCLEOTIDE SEQUENCE</scope>
    <source>
        <strain evidence="4">GKL-02</strain>
    </source>
</reference>